<protein>
    <submittedName>
        <fullName evidence="2">Uncharacterized protein</fullName>
    </submittedName>
</protein>
<comment type="caution">
    <text evidence="2">The sequence shown here is derived from an EMBL/GenBank/DDBJ whole genome shotgun (WGS) entry which is preliminary data.</text>
</comment>
<sequence>MVLWRSRSEEVTTNLKLPIPMPLLPMSRDEEAREYSSSSPSVRRNHNHEKNRWNRGNLVAGGSLSLAKSRWANEEDRVFGLRFLRSGFD</sequence>
<keyword evidence="3" id="KW-1185">Reference proteome</keyword>
<proteinExistence type="predicted"/>
<dbReference type="AlphaFoldDB" id="A0AA88DVI1"/>
<evidence type="ECO:0000313" key="3">
    <source>
        <dbReference type="Proteomes" id="UP001187192"/>
    </source>
</evidence>
<feature type="region of interest" description="Disordered" evidence="1">
    <location>
        <begin position="30"/>
        <end position="55"/>
    </location>
</feature>
<dbReference type="EMBL" id="BTGU01000132">
    <property type="protein sequence ID" value="GMN62622.1"/>
    <property type="molecule type" value="Genomic_DNA"/>
</dbReference>
<gene>
    <name evidence="2" type="ORF">TIFTF001_031705</name>
</gene>
<evidence type="ECO:0000256" key="1">
    <source>
        <dbReference type="SAM" id="MobiDB-lite"/>
    </source>
</evidence>
<evidence type="ECO:0000313" key="2">
    <source>
        <dbReference type="EMBL" id="GMN62622.1"/>
    </source>
</evidence>
<organism evidence="2 3">
    <name type="scientific">Ficus carica</name>
    <name type="common">Common fig</name>
    <dbReference type="NCBI Taxonomy" id="3494"/>
    <lineage>
        <taxon>Eukaryota</taxon>
        <taxon>Viridiplantae</taxon>
        <taxon>Streptophyta</taxon>
        <taxon>Embryophyta</taxon>
        <taxon>Tracheophyta</taxon>
        <taxon>Spermatophyta</taxon>
        <taxon>Magnoliopsida</taxon>
        <taxon>eudicotyledons</taxon>
        <taxon>Gunneridae</taxon>
        <taxon>Pentapetalae</taxon>
        <taxon>rosids</taxon>
        <taxon>fabids</taxon>
        <taxon>Rosales</taxon>
        <taxon>Moraceae</taxon>
        <taxon>Ficeae</taxon>
        <taxon>Ficus</taxon>
    </lineage>
</organism>
<accession>A0AA88DVI1</accession>
<name>A0AA88DVI1_FICCA</name>
<reference evidence="2" key="1">
    <citation type="submission" date="2023-07" db="EMBL/GenBank/DDBJ databases">
        <title>draft genome sequence of fig (Ficus carica).</title>
        <authorList>
            <person name="Takahashi T."/>
            <person name="Nishimura K."/>
        </authorList>
    </citation>
    <scope>NUCLEOTIDE SEQUENCE</scope>
</reference>
<dbReference type="Proteomes" id="UP001187192">
    <property type="component" value="Unassembled WGS sequence"/>
</dbReference>